<keyword evidence="1 2" id="KW-0808">Transferase</keyword>
<keyword evidence="3" id="KW-1185">Reference proteome</keyword>
<gene>
    <name evidence="2" type="ORF">GGR08_000267</name>
</gene>
<dbReference type="InterPro" id="IPR036901">
    <property type="entry name" value="Asp/Orn_carbamoylTrfase_sf"/>
</dbReference>
<dbReference type="GO" id="GO:0006520">
    <property type="term" value="P:amino acid metabolic process"/>
    <property type="evidence" value="ECO:0007669"/>
    <property type="project" value="InterPro"/>
</dbReference>
<dbReference type="Gene3D" id="3.40.50.1370">
    <property type="entry name" value="Aspartate/ornithine carbamoyltransferase"/>
    <property type="match status" value="1"/>
</dbReference>
<sequence>MQLGHSELIADTVCILSRFVDIVILLTTTHQFILELTQDTQIPVINVLNR</sequence>
<proteinExistence type="predicted"/>
<dbReference type="EMBL" id="JACIFE010000001">
    <property type="protein sequence ID" value="MBB4075986.1"/>
    <property type="molecule type" value="Genomic_DNA"/>
</dbReference>
<dbReference type="Proteomes" id="UP000585970">
    <property type="component" value="Unassembled WGS sequence"/>
</dbReference>
<organism evidence="2 3">
    <name type="scientific">Bartonella fuyuanensis</name>
    <dbReference type="NCBI Taxonomy" id="1460968"/>
    <lineage>
        <taxon>Bacteria</taxon>
        <taxon>Pseudomonadati</taxon>
        <taxon>Pseudomonadota</taxon>
        <taxon>Alphaproteobacteria</taxon>
        <taxon>Hyphomicrobiales</taxon>
        <taxon>Bartonellaceae</taxon>
        <taxon>Bartonella</taxon>
    </lineage>
</organism>
<dbReference type="AlphaFoldDB" id="A0A840E490"/>
<dbReference type="GO" id="GO:0016743">
    <property type="term" value="F:carboxyl- or carbamoyltransferase activity"/>
    <property type="evidence" value="ECO:0007669"/>
    <property type="project" value="InterPro"/>
</dbReference>
<name>A0A840E490_9HYPH</name>
<dbReference type="SUPFAM" id="SSF53671">
    <property type="entry name" value="Aspartate/ornithine carbamoyltransferase"/>
    <property type="match status" value="1"/>
</dbReference>
<protein>
    <submittedName>
        <fullName evidence="2">Ornithine carbamoyltransferase</fullName>
    </submittedName>
</protein>
<comment type="caution">
    <text evidence="2">The sequence shown here is derived from an EMBL/GenBank/DDBJ whole genome shotgun (WGS) entry which is preliminary data.</text>
</comment>
<evidence type="ECO:0000313" key="3">
    <source>
        <dbReference type="Proteomes" id="UP000585970"/>
    </source>
</evidence>
<evidence type="ECO:0000256" key="1">
    <source>
        <dbReference type="ARBA" id="ARBA00022679"/>
    </source>
</evidence>
<reference evidence="2 3" key="1">
    <citation type="submission" date="2020-08" db="EMBL/GenBank/DDBJ databases">
        <title>Genomic Encyclopedia of Type Strains, Phase IV (KMG-IV): sequencing the most valuable type-strain genomes for metagenomic binning, comparative biology and taxonomic classification.</title>
        <authorList>
            <person name="Goeker M."/>
        </authorList>
    </citation>
    <scope>NUCLEOTIDE SEQUENCE [LARGE SCALE GENOMIC DNA]</scope>
    <source>
        <strain evidence="2 3">DSM 100694</strain>
    </source>
</reference>
<dbReference type="GO" id="GO:0016597">
    <property type="term" value="F:amino acid binding"/>
    <property type="evidence" value="ECO:0007669"/>
    <property type="project" value="InterPro"/>
</dbReference>
<evidence type="ECO:0000313" key="2">
    <source>
        <dbReference type="EMBL" id="MBB4075986.1"/>
    </source>
</evidence>
<accession>A0A840E490</accession>